<protein>
    <submittedName>
        <fullName evidence="1">Uncharacterized protein</fullName>
    </submittedName>
</protein>
<evidence type="ECO:0000313" key="1">
    <source>
        <dbReference type="EMBL" id="KAB1216497.1"/>
    </source>
</evidence>
<dbReference type="Proteomes" id="UP000516437">
    <property type="component" value="Chromosome 4"/>
</dbReference>
<evidence type="ECO:0000313" key="2">
    <source>
        <dbReference type="Proteomes" id="UP000516437"/>
    </source>
</evidence>
<gene>
    <name evidence="1" type="ORF">CJ030_MR4G023090</name>
</gene>
<name>A0A6A1VX98_9ROSI</name>
<sequence>MGKFGAVWMVNMTDRLMEAGPATDFALNGHGWQILNRVFQEVVSHLKCANRPLLLIGNSKVCPEVSFAATVKKPLAKVVGESSATVAVGKGVSSVCGYQLKAQKAFSKFLHTSVVMGPGLDASNGLTCGSPPMLGCANKDKGGLSFIGGGVLHGDGSVPEEGVGGANLSALNQETAETNFPALEMSSPCRDGLVVVAEVSPASDSAPETVETIFPALEMLSPCRDGLVAAAEVSPVSVSAPTTAETNFPAMQLSSPCRDGLVVVAKVSPASDSTLGRDNQECPDAVGAMLGDSRKPPMLSTSIFAQYFPCREIVEGLGNHFIVLVTNFYSRKNSCSEVQVGQEFDATRGVGGSVVRAGCLPTNLLVYSVDSATEDNIELGGIGQVLVDCDVLVGQEVTCNTVCDVLCADGQLLDQFGSGKSIWEPLQIRYSDFGRGEPSNWVLHMVSSFSHMVGVSCEGYQSELLDLFVALERDRGSVGTITPHRSGGKMMRELKGLKSSINYDGGDVSSRRNRKCGRANLGC</sequence>
<dbReference type="EMBL" id="RXIC02000022">
    <property type="protein sequence ID" value="KAB1216497.1"/>
    <property type="molecule type" value="Genomic_DNA"/>
</dbReference>
<accession>A0A6A1VX98</accession>
<reference evidence="1 2" key="1">
    <citation type="journal article" date="2019" name="Plant Biotechnol. J.">
        <title>The red bayberry genome and genetic basis of sex determination.</title>
        <authorList>
            <person name="Jia H.M."/>
            <person name="Jia H.J."/>
            <person name="Cai Q.L."/>
            <person name="Wang Y."/>
            <person name="Zhao H.B."/>
            <person name="Yang W.F."/>
            <person name="Wang G.Y."/>
            <person name="Li Y.H."/>
            <person name="Zhan D.L."/>
            <person name="Shen Y.T."/>
            <person name="Niu Q.F."/>
            <person name="Chang L."/>
            <person name="Qiu J."/>
            <person name="Zhao L."/>
            <person name="Xie H.B."/>
            <person name="Fu W.Y."/>
            <person name="Jin J."/>
            <person name="Li X.W."/>
            <person name="Jiao Y."/>
            <person name="Zhou C.C."/>
            <person name="Tu T."/>
            <person name="Chai C.Y."/>
            <person name="Gao J.L."/>
            <person name="Fan L.J."/>
            <person name="van de Weg E."/>
            <person name="Wang J.Y."/>
            <person name="Gao Z.S."/>
        </authorList>
    </citation>
    <scope>NUCLEOTIDE SEQUENCE [LARGE SCALE GENOMIC DNA]</scope>
    <source>
        <tissue evidence="1">Leaves</tissue>
    </source>
</reference>
<keyword evidence="2" id="KW-1185">Reference proteome</keyword>
<proteinExistence type="predicted"/>
<comment type="caution">
    <text evidence="1">The sequence shown here is derived from an EMBL/GenBank/DDBJ whole genome shotgun (WGS) entry which is preliminary data.</text>
</comment>
<dbReference type="AlphaFoldDB" id="A0A6A1VX98"/>
<organism evidence="1 2">
    <name type="scientific">Morella rubra</name>
    <name type="common">Chinese bayberry</name>
    <dbReference type="NCBI Taxonomy" id="262757"/>
    <lineage>
        <taxon>Eukaryota</taxon>
        <taxon>Viridiplantae</taxon>
        <taxon>Streptophyta</taxon>
        <taxon>Embryophyta</taxon>
        <taxon>Tracheophyta</taxon>
        <taxon>Spermatophyta</taxon>
        <taxon>Magnoliopsida</taxon>
        <taxon>eudicotyledons</taxon>
        <taxon>Gunneridae</taxon>
        <taxon>Pentapetalae</taxon>
        <taxon>rosids</taxon>
        <taxon>fabids</taxon>
        <taxon>Fagales</taxon>
        <taxon>Myricaceae</taxon>
        <taxon>Morella</taxon>
    </lineage>
</organism>
<dbReference type="OrthoDB" id="1752133at2759"/>